<keyword evidence="2" id="KW-0808">Transferase</keyword>
<feature type="active site" description="Proton donor/acceptor" evidence="6">
    <location>
        <position position="413"/>
    </location>
</feature>
<keyword evidence="5 6" id="KW-0961">Cell wall biogenesis/degradation</keyword>
<reference evidence="9 10" key="1">
    <citation type="journal article" date="2017" name="Int. J. Syst. Evol. Microbiol.">
        <title>Jeotgalibaca porci sp. nov. and Jeotgalibaca arthritidis sp. nov., isolated from pigs, and emended description of the genus Jeotgalibaca.</title>
        <authorList>
            <person name="Zamora L."/>
            <person name="Perez-Sancho M."/>
            <person name="Dominguez L."/>
            <person name="Fernandez-Garayzabal J.F."/>
            <person name="Vela A.I."/>
        </authorList>
    </citation>
    <scope>NUCLEOTIDE SEQUENCE [LARGE SCALE GENOMIC DNA]</scope>
    <source>
        <strain evidence="9 10">CCUG 69148</strain>
    </source>
</reference>
<dbReference type="KEGG" id="jpo:G7058_07090"/>
<dbReference type="CDD" id="cd16913">
    <property type="entry name" value="YkuD_like"/>
    <property type="match status" value="1"/>
</dbReference>
<dbReference type="InterPro" id="IPR038054">
    <property type="entry name" value="LD_TPept-like_central_sf"/>
</dbReference>
<dbReference type="SUPFAM" id="SSF141523">
    <property type="entry name" value="L,D-transpeptidase catalytic domain-like"/>
    <property type="match status" value="1"/>
</dbReference>
<dbReference type="GO" id="GO:0016740">
    <property type="term" value="F:transferase activity"/>
    <property type="evidence" value="ECO:0007669"/>
    <property type="project" value="UniProtKB-KW"/>
</dbReference>
<evidence type="ECO:0000313" key="9">
    <source>
        <dbReference type="EMBL" id="QIK51808.1"/>
    </source>
</evidence>
<dbReference type="Gene3D" id="3.10.20.800">
    <property type="match status" value="1"/>
</dbReference>
<evidence type="ECO:0000256" key="3">
    <source>
        <dbReference type="ARBA" id="ARBA00022960"/>
    </source>
</evidence>
<evidence type="ECO:0000256" key="6">
    <source>
        <dbReference type="PROSITE-ProRule" id="PRU01373"/>
    </source>
</evidence>
<dbReference type="PANTHER" id="PTHR30582">
    <property type="entry name" value="L,D-TRANSPEPTIDASE"/>
    <property type="match status" value="1"/>
</dbReference>
<comment type="pathway">
    <text evidence="1 6">Cell wall biogenesis; peptidoglycan biosynthesis.</text>
</comment>
<keyword evidence="3 6" id="KW-0133">Cell shape</keyword>
<dbReference type="Gene3D" id="2.40.440.10">
    <property type="entry name" value="L,D-transpeptidase catalytic domain-like"/>
    <property type="match status" value="1"/>
</dbReference>
<feature type="domain" description="L,D-TPase catalytic" evidence="8">
    <location>
        <begin position="334"/>
        <end position="458"/>
    </location>
</feature>
<dbReference type="UniPathway" id="UPA00219"/>
<dbReference type="GO" id="GO:0018104">
    <property type="term" value="P:peptidoglycan-protein cross-linking"/>
    <property type="evidence" value="ECO:0007669"/>
    <property type="project" value="TreeGrafter"/>
</dbReference>
<sequence length="458" mass="50697">MKNKPLIFTGIGIFLLLILAYFGGSKYYDSRFLPNTTMGDTELSGVTVAEAKRVVTQELHANTVTVTEDGETVTTFTPFDLDAKVDSDAFLTKVKDEQNSWAWPLAFFNKYEVETSEVNVQFDEDALAKLVETLTLSKPDRVAPMSANVQSKDGAFVIEPEVPGTIIDTERLKEQLVQTVLSSEDTLTLEDAYVLPALTAESNELKQVVEKLQSLADVTITYTLMGDEIVVPKEQIATWLSLDNNGEPTVSVEAAKAYLQTLHDKYATYEKTRTFKSTNRGEVQVPPGEYGWSLAMEAESQNLAGYILAGEDVKTTPEILGSGYHEDGTDIGNTYVEVDLQSQIMYFYKNGERLLETPIVSGHTTTPTPVGVFYAWNKEENAELVGYNPRRGNEYAQPVNYWIPVDWTGVGIHDAGWQSSFASNQWVNNGSNGCINTPPGAMEKLFSLMEVGTPVVFF</sequence>
<dbReference type="AlphaFoldDB" id="A0A6G7WHY9"/>
<dbReference type="InterPro" id="IPR050979">
    <property type="entry name" value="LD-transpeptidase"/>
</dbReference>
<dbReference type="Proteomes" id="UP000501830">
    <property type="component" value="Chromosome"/>
</dbReference>
<dbReference type="RefSeq" id="WP_166062867.1">
    <property type="nucleotide sequence ID" value="NZ_CP049889.1"/>
</dbReference>
<dbReference type="GO" id="GO:0005576">
    <property type="term" value="C:extracellular region"/>
    <property type="evidence" value="ECO:0007669"/>
    <property type="project" value="TreeGrafter"/>
</dbReference>
<feature type="transmembrane region" description="Helical" evidence="7">
    <location>
        <begin position="6"/>
        <end position="24"/>
    </location>
</feature>
<evidence type="ECO:0000313" key="10">
    <source>
        <dbReference type="Proteomes" id="UP000501830"/>
    </source>
</evidence>
<name>A0A6G7WHY9_9LACT</name>
<accession>A0A6G7WHY9</accession>
<dbReference type="GO" id="GO:0071972">
    <property type="term" value="F:peptidoglycan L,D-transpeptidase activity"/>
    <property type="evidence" value="ECO:0007669"/>
    <property type="project" value="TreeGrafter"/>
</dbReference>
<feature type="active site" description="Nucleophile" evidence="6">
    <location>
        <position position="434"/>
    </location>
</feature>
<dbReference type="PROSITE" id="PS52029">
    <property type="entry name" value="LD_TPASE"/>
    <property type="match status" value="1"/>
</dbReference>
<proteinExistence type="predicted"/>
<dbReference type="Pfam" id="PF03734">
    <property type="entry name" value="YkuD"/>
    <property type="match status" value="1"/>
</dbReference>
<keyword evidence="7" id="KW-0812">Transmembrane</keyword>
<dbReference type="SUPFAM" id="SSF143985">
    <property type="entry name" value="L,D-transpeptidase pre-catalytic domain-like"/>
    <property type="match status" value="1"/>
</dbReference>
<organism evidence="9 10">
    <name type="scientific">Jeotgalibaca porci</name>
    <dbReference type="NCBI Taxonomy" id="1868793"/>
    <lineage>
        <taxon>Bacteria</taxon>
        <taxon>Bacillati</taxon>
        <taxon>Bacillota</taxon>
        <taxon>Bacilli</taxon>
        <taxon>Lactobacillales</taxon>
        <taxon>Carnobacteriaceae</taxon>
        <taxon>Jeotgalibaca</taxon>
    </lineage>
</organism>
<dbReference type="GeneID" id="94553044"/>
<dbReference type="InterPro" id="IPR022029">
    <property type="entry name" value="YoaR-like_PG-bd"/>
</dbReference>
<keyword evidence="4 6" id="KW-0573">Peptidoglycan synthesis</keyword>
<evidence type="ECO:0000259" key="8">
    <source>
        <dbReference type="PROSITE" id="PS52029"/>
    </source>
</evidence>
<dbReference type="GO" id="GO:0071555">
    <property type="term" value="P:cell wall organization"/>
    <property type="evidence" value="ECO:0007669"/>
    <property type="project" value="UniProtKB-UniRule"/>
</dbReference>
<keyword evidence="7" id="KW-1133">Transmembrane helix</keyword>
<protein>
    <submittedName>
        <fullName evidence="9">L,D-transpeptidase family protein</fullName>
    </submittedName>
</protein>
<dbReference type="GO" id="GO:0008360">
    <property type="term" value="P:regulation of cell shape"/>
    <property type="evidence" value="ECO:0007669"/>
    <property type="project" value="UniProtKB-UniRule"/>
</dbReference>
<gene>
    <name evidence="9" type="ORF">G7058_07090</name>
</gene>
<evidence type="ECO:0000256" key="1">
    <source>
        <dbReference type="ARBA" id="ARBA00004752"/>
    </source>
</evidence>
<dbReference type="Pfam" id="PF12229">
    <property type="entry name" value="PG_binding_4"/>
    <property type="match status" value="2"/>
</dbReference>
<keyword evidence="10" id="KW-1185">Reference proteome</keyword>
<dbReference type="EMBL" id="CP049889">
    <property type="protein sequence ID" value="QIK51808.1"/>
    <property type="molecule type" value="Genomic_DNA"/>
</dbReference>
<evidence type="ECO:0000256" key="4">
    <source>
        <dbReference type="ARBA" id="ARBA00022984"/>
    </source>
</evidence>
<evidence type="ECO:0000256" key="2">
    <source>
        <dbReference type="ARBA" id="ARBA00022679"/>
    </source>
</evidence>
<dbReference type="InterPro" id="IPR038063">
    <property type="entry name" value="Transpep_catalytic_dom"/>
</dbReference>
<evidence type="ECO:0000256" key="5">
    <source>
        <dbReference type="ARBA" id="ARBA00023316"/>
    </source>
</evidence>
<dbReference type="InterPro" id="IPR005490">
    <property type="entry name" value="LD_TPept_cat_dom"/>
</dbReference>
<dbReference type="PANTHER" id="PTHR30582:SF33">
    <property type="entry name" value="EXPORTED PROTEIN"/>
    <property type="match status" value="1"/>
</dbReference>
<keyword evidence="7" id="KW-0472">Membrane</keyword>
<evidence type="ECO:0000256" key="7">
    <source>
        <dbReference type="SAM" id="Phobius"/>
    </source>
</evidence>